<protein>
    <submittedName>
        <fullName evidence="1">Uncharacterized protein</fullName>
    </submittedName>
</protein>
<dbReference type="RefSeq" id="WP_068907737.1">
    <property type="nucleotide sequence ID" value="NZ_LXEW01000015.1"/>
</dbReference>
<reference evidence="1 2" key="1">
    <citation type="submission" date="2016-04" db="EMBL/GenBank/DDBJ databases">
        <title>ATOL: Assembling a taxonomically balanced genome-scale reconstruction of the evolutionary history of the Enterobacteriaceae.</title>
        <authorList>
            <person name="Plunkett G.III."/>
            <person name="Neeno-Eckwall E.C."/>
            <person name="Glasner J.D."/>
            <person name="Perna N.T."/>
        </authorList>
    </citation>
    <scope>NUCLEOTIDE SEQUENCE [LARGE SCALE GENOMIC DNA]</scope>
    <source>
        <strain evidence="1 2">ATCC 35613</strain>
    </source>
</reference>
<dbReference type="AlphaFoldDB" id="A0A1B7K0G8"/>
<name>A0A1B7K0G8_9GAMM</name>
<dbReference type="EMBL" id="LXEW01000015">
    <property type="protein sequence ID" value="OAT53638.1"/>
    <property type="molecule type" value="Genomic_DNA"/>
</dbReference>
<keyword evidence="2" id="KW-1185">Reference proteome</keyword>
<comment type="caution">
    <text evidence="1">The sequence shown here is derived from an EMBL/GenBank/DDBJ whole genome shotgun (WGS) entry which is preliminary data.</text>
</comment>
<evidence type="ECO:0000313" key="1">
    <source>
        <dbReference type="EMBL" id="OAT53638.1"/>
    </source>
</evidence>
<dbReference type="OrthoDB" id="6431507at2"/>
<proteinExistence type="predicted"/>
<accession>A0A1B7K0G8</accession>
<evidence type="ECO:0000313" key="2">
    <source>
        <dbReference type="Proteomes" id="UP000078224"/>
    </source>
</evidence>
<gene>
    <name evidence="1" type="ORF">M998_0891</name>
</gene>
<sequence length="62" mass="6959">MAYNPNFKPVMLTMTQMERIRAIQDAEKDKSPLNLAPTINAIARGLVDSALNQMEKQVDAVR</sequence>
<dbReference type="Proteomes" id="UP000078224">
    <property type="component" value="Unassembled WGS sequence"/>
</dbReference>
<dbReference type="PATRIC" id="fig|1354272.4.peg.914"/>
<organism evidence="1 2">
    <name type="scientific">Providencia heimbachae ATCC 35613</name>
    <dbReference type="NCBI Taxonomy" id="1354272"/>
    <lineage>
        <taxon>Bacteria</taxon>
        <taxon>Pseudomonadati</taxon>
        <taxon>Pseudomonadota</taxon>
        <taxon>Gammaproteobacteria</taxon>
        <taxon>Enterobacterales</taxon>
        <taxon>Morganellaceae</taxon>
        <taxon>Providencia</taxon>
    </lineage>
</organism>